<keyword evidence="6 7" id="KW-0349">Heme</keyword>
<keyword evidence="4 8" id="KW-1133">Transmembrane helix</keyword>
<keyword evidence="5 8" id="KW-0472">Membrane</keyword>
<sequence length="529" mass="60030">MGSTIELNNILDEFEALVPFAIPVALGALSLLFLYFIKGLIFAQKKGYAKLPPVPVVPGLPLIGNLLQLKERKPYKTFTKWAETYGPIYSIRNGAFTLVVLNSTDVAKEALVTRHSSISSRKLSTALKILTFDNALVAASDYNDFHKMGRSHMVTNILGTNAQKRHRSHRDTLRENVASQLHVHVNKSPQEAVNFKKMFEYELFGLSLKQALGQNIEDSVYVEELGTTLSRDEIFKILVSDVLDGVLEVDWRDLFPYLRRWVPNNKSLEMKIQGIYFRRKAVMNSLIKEQTNRIASGEEVNSFLDYLLCEAKTLTTEQITIFVWEAILEAADTTLVTTEWAMYELAKDQNLQGLLYEEIKNVCGSDKITEEHLSQLPYLNAVFHESLRKHSPASVALLRYAHEDTQLGGYYIPAGTEIALNIYGCNRDKNEWESPEEWKPERFLLDKEKCDPTDFYKTLAFGAGKRACAGSLQAMLIVCTSIGRLVQEFEWRLPRGGEEENDDTATFTTHKLHPLHAILKPRNHHSLVS</sequence>
<dbReference type="InterPro" id="IPR036396">
    <property type="entry name" value="Cyt_P450_sf"/>
</dbReference>
<dbReference type="GO" id="GO:0016709">
    <property type="term" value="F:oxidoreductase activity, acting on paired donors, with incorporation or reduction of molecular oxygen, NAD(P)H as one donor, and incorporation of one atom of oxygen"/>
    <property type="evidence" value="ECO:0007669"/>
    <property type="project" value="TreeGrafter"/>
</dbReference>
<dbReference type="SUPFAM" id="SSF48264">
    <property type="entry name" value="Cytochrome P450"/>
    <property type="match status" value="1"/>
</dbReference>
<evidence type="ECO:0000256" key="4">
    <source>
        <dbReference type="ARBA" id="ARBA00022989"/>
    </source>
</evidence>
<dbReference type="EMBL" id="CAEKDK010000001">
    <property type="protein sequence ID" value="CAB4265817.1"/>
    <property type="molecule type" value="Genomic_DNA"/>
</dbReference>
<dbReference type="PROSITE" id="PS00086">
    <property type="entry name" value="CYTOCHROME_P450"/>
    <property type="match status" value="1"/>
</dbReference>
<dbReference type="GO" id="GO:0009707">
    <property type="term" value="C:chloroplast outer membrane"/>
    <property type="evidence" value="ECO:0007669"/>
    <property type="project" value="TreeGrafter"/>
</dbReference>
<dbReference type="InterPro" id="IPR017972">
    <property type="entry name" value="Cyt_P450_CS"/>
</dbReference>
<comment type="cofactor">
    <cofactor evidence="6">
        <name>heme</name>
        <dbReference type="ChEBI" id="CHEBI:30413"/>
    </cofactor>
</comment>
<dbReference type="GO" id="GO:0020037">
    <property type="term" value="F:heme binding"/>
    <property type="evidence" value="ECO:0007669"/>
    <property type="project" value="InterPro"/>
</dbReference>
<evidence type="ECO:0000256" key="2">
    <source>
        <dbReference type="ARBA" id="ARBA00010617"/>
    </source>
</evidence>
<keyword evidence="6 7" id="KW-0408">Iron</keyword>
<dbReference type="CDD" id="cd11075">
    <property type="entry name" value="CYP77_89"/>
    <property type="match status" value="1"/>
</dbReference>
<evidence type="ECO:0000256" key="3">
    <source>
        <dbReference type="ARBA" id="ARBA00022692"/>
    </source>
</evidence>
<dbReference type="Gene3D" id="1.10.630.10">
    <property type="entry name" value="Cytochrome P450"/>
    <property type="match status" value="1"/>
</dbReference>
<dbReference type="InterPro" id="IPR001128">
    <property type="entry name" value="Cyt_P450"/>
</dbReference>
<name>A0A6J5TRG2_PRUAR</name>
<evidence type="ECO:0000313" key="10">
    <source>
        <dbReference type="Proteomes" id="UP000507222"/>
    </source>
</evidence>
<evidence type="ECO:0000256" key="5">
    <source>
        <dbReference type="ARBA" id="ARBA00023136"/>
    </source>
</evidence>
<evidence type="ECO:0000256" key="7">
    <source>
        <dbReference type="RuleBase" id="RU000461"/>
    </source>
</evidence>
<dbReference type="PRINTS" id="PR00463">
    <property type="entry name" value="EP450I"/>
</dbReference>
<gene>
    <name evidence="9" type="ORF">CURHAP_LOCUS8007</name>
</gene>
<keyword evidence="7" id="KW-0503">Monooxygenase</keyword>
<keyword evidence="3 8" id="KW-0812">Transmembrane</keyword>
<comment type="similarity">
    <text evidence="2 7">Belongs to the cytochrome P450 family.</text>
</comment>
<dbReference type="GO" id="GO:0009686">
    <property type="term" value="P:gibberellin biosynthetic process"/>
    <property type="evidence" value="ECO:0007669"/>
    <property type="project" value="InterPro"/>
</dbReference>
<dbReference type="InterPro" id="IPR002401">
    <property type="entry name" value="Cyt_P450_E_grp-I"/>
</dbReference>
<organism evidence="9 10">
    <name type="scientific">Prunus armeniaca</name>
    <name type="common">Apricot</name>
    <name type="synonym">Armeniaca vulgaris</name>
    <dbReference type="NCBI Taxonomy" id="36596"/>
    <lineage>
        <taxon>Eukaryota</taxon>
        <taxon>Viridiplantae</taxon>
        <taxon>Streptophyta</taxon>
        <taxon>Embryophyta</taxon>
        <taxon>Tracheophyta</taxon>
        <taxon>Spermatophyta</taxon>
        <taxon>Magnoliopsida</taxon>
        <taxon>eudicotyledons</taxon>
        <taxon>Gunneridae</taxon>
        <taxon>Pentapetalae</taxon>
        <taxon>rosids</taxon>
        <taxon>fabids</taxon>
        <taxon>Rosales</taxon>
        <taxon>Rosaceae</taxon>
        <taxon>Amygdaloideae</taxon>
        <taxon>Amygdaleae</taxon>
        <taxon>Prunus</taxon>
    </lineage>
</organism>
<protein>
    <recommendedName>
        <fullName evidence="11">Ent-kaurene oxidase</fullName>
    </recommendedName>
</protein>
<dbReference type="InterPro" id="IPR044225">
    <property type="entry name" value="KO_chloroplastic"/>
</dbReference>
<dbReference type="PANTHER" id="PTHR47283:SF1">
    <property type="entry name" value="ENT-KAURENE OXIDASE, CHLOROPLASTIC"/>
    <property type="match status" value="1"/>
</dbReference>
<dbReference type="PANTHER" id="PTHR47283">
    <property type="entry name" value="ENT-KAURENE OXIDASE, CHLOROPLASTIC"/>
    <property type="match status" value="1"/>
</dbReference>
<feature type="transmembrane region" description="Helical" evidence="8">
    <location>
        <begin position="16"/>
        <end position="37"/>
    </location>
</feature>
<dbReference type="GO" id="GO:0052615">
    <property type="term" value="F:ent-kaurene oxidase activity"/>
    <property type="evidence" value="ECO:0007669"/>
    <property type="project" value="InterPro"/>
</dbReference>
<reference evidence="9 10" key="1">
    <citation type="submission" date="2020-05" db="EMBL/GenBank/DDBJ databases">
        <authorList>
            <person name="Campoy J."/>
            <person name="Schneeberger K."/>
            <person name="Spophaly S."/>
        </authorList>
    </citation>
    <scope>NUCLEOTIDE SEQUENCE [LARGE SCALE GENOMIC DNA]</scope>
    <source>
        <strain evidence="9">PruArmRojPasFocal</strain>
    </source>
</reference>
<keyword evidence="7" id="KW-0560">Oxidoreductase</keyword>
<evidence type="ECO:0000256" key="6">
    <source>
        <dbReference type="PIRSR" id="PIRSR602401-1"/>
    </source>
</evidence>
<dbReference type="PRINTS" id="PR00385">
    <property type="entry name" value="P450"/>
</dbReference>
<dbReference type="GO" id="GO:0010241">
    <property type="term" value="P:ent-kaurene oxidation to kaurenoic acid"/>
    <property type="evidence" value="ECO:0007669"/>
    <property type="project" value="InterPro"/>
</dbReference>
<dbReference type="AlphaFoldDB" id="A0A6J5TRG2"/>
<evidence type="ECO:0008006" key="11">
    <source>
        <dbReference type="Google" id="ProtNLM"/>
    </source>
</evidence>
<dbReference type="Pfam" id="PF00067">
    <property type="entry name" value="p450"/>
    <property type="match status" value="1"/>
</dbReference>
<evidence type="ECO:0000256" key="8">
    <source>
        <dbReference type="SAM" id="Phobius"/>
    </source>
</evidence>
<keyword evidence="6 7" id="KW-0479">Metal-binding</keyword>
<evidence type="ECO:0000313" key="9">
    <source>
        <dbReference type="EMBL" id="CAB4265817.1"/>
    </source>
</evidence>
<proteinExistence type="inferred from homology"/>
<feature type="binding site" description="axial binding residue" evidence="6">
    <location>
        <position position="468"/>
    </location>
    <ligand>
        <name>heme</name>
        <dbReference type="ChEBI" id="CHEBI:30413"/>
    </ligand>
    <ligandPart>
        <name>Fe</name>
        <dbReference type="ChEBI" id="CHEBI:18248"/>
    </ligandPart>
</feature>
<comment type="subcellular location">
    <subcellularLocation>
        <location evidence="1">Membrane</location>
        <topology evidence="1">Single-pass membrane protein</topology>
    </subcellularLocation>
</comment>
<dbReference type="GO" id="GO:0005506">
    <property type="term" value="F:iron ion binding"/>
    <property type="evidence" value="ECO:0007669"/>
    <property type="project" value="InterPro"/>
</dbReference>
<dbReference type="Proteomes" id="UP000507222">
    <property type="component" value="Unassembled WGS sequence"/>
</dbReference>
<accession>A0A6J5TRG2</accession>
<dbReference type="GO" id="GO:0005783">
    <property type="term" value="C:endoplasmic reticulum"/>
    <property type="evidence" value="ECO:0007669"/>
    <property type="project" value="TreeGrafter"/>
</dbReference>
<evidence type="ECO:0000256" key="1">
    <source>
        <dbReference type="ARBA" id="ARBA00004167"/>
    </source>
</evidence>